<dbReference type="InterPro" id="IPR002110">
    <property type="entry name" value="Ankyrin_rpt"/>
</dbReference>
<feature type="repeat" description="ANK" evidence="2">
    <location>
        <begin position="962"/>
        <end position="994"/>
    </location>
</feature>
<dbReference type="SUPFAM" id="SSF53167">
    <property type="entry name" value="Purine and uridine phosphorylases"/>
    <property type="match status" value="1"/>
</dbReference>
<evidence type="ECO:0000256" key="1">
    <source>
        <dbReference type="ARBA" id="ARBA00022737"/>
    </source>
</evidence>
<sequence>MADPQKYTVGWICALSVEFDAAQALLDEEHDVPVTPTNDNNNYALGRIGNHNVVIAVLPDGEYGTSSAAAVARDMLRSFPNVRIGLMVGIGGGAPSPKHDVRLGDVVVSSRDGGRGGVFQYDYGKAVQHQDVSFQEMDFLDQPPMALRTAVSALRSKHKRKGHQLEASIEEALREWPRLREEYSRPPAETDRLYRSQVVHPDSREGCGAVCSSHPEHLVVRTRRGKHQDDPAVHYGLVASANKLVKDVRIRDKLAEKGVLCFEMEAAGLMNHFPCLVVRGICDYADSHKSKDWQGYAAMVAAAYAKELLQQIQPSKVEAEKRIAEILDAIDRKVDGVQQTVSATKSVADSIKSGLHTHDIERWLRPPDPSTNANHARKLRHEGTGAWLLAHPAFQSWKSGSRRHMWLHGLAGCGKTVLSATVLDELAAGKDRLLVSFFFDFGDTTKQSVDGMLRSIAFQLYQLGAGSSVLDFSFQAHQGGSQQPASKTLEDIVMKMLTVQKKVSVILDALDESTTRSEVLSWMEAITSRPELAHVQLLCTSRPELEFQRNFPELIGEESCLILDRHAVDRDIRSYVTAQLAHRRDFREKRLPQDLLERIQSKVGDGADGMFRWAFCQLDSLARCRHATAMERALACLPRNLDETYRRMLESVPEELKRDALRLLQFLVHSTRPLRLAEAVEVIATQTAGESAGFDVKSRLFSKADVLEYCPSLVVVVHAADDELHLSHFSVKEYLLGIDQMQLPAASISITKTCLVYLTDIGGNQTEIKQNFPMARFAAEAWVGFAASAQASRNVLEASVSFLGGEATFQRWCRLYQQDRSWDNDPGPPRGSRLYYACLGGLYGAAELLLDKGADVKSQGGLFGNSLQAASSEGYIEVVRLLLDKGADVKAQGGFFGNALQAASWRGNIDIVRLLLEKGADVNAQGGRRFGNSLQAASWQGHIEVVRLLLEKGADVKAQGGEYGNALQVASWKGNIDIVRLLLEKGADVKAQGGRYGNALQAASGGGHDEVVRLLLDEGADVKAQGGEYGNALQAASCEGYIEVVRLLLDEGADVKAQGGQFGNALQAASWRGNIDIVRLLLEKGADVKAQGGGYGNALQAASWRGNIDVVRLLLEKGADVKAQGGRYGNSVQAASRGRHDEVVKILLQHQAHAPIQKRVASTPPAEPSNKRLAL</sequence>
<dbReference type="InterPro" id="IPR053137">
    <property type="entry name" value="NLR-like"/>
</dbReference>
<dbReference type="EMBL" id="JAGIXG020000001">
    <property type="protein sequence ID" value="KAI6785924.1"/>
    <property type="molecule type" value="Genomic_DNA"/>
</dbReference>
<keyword evidence="5" id="KW-1185">Reference proteome</keyword>
<protein>
    <recommendedName>
        <fullName evidence="3">NACHT domain-containing protein</fullName>
    </recommendedName>
</protein>
<evidence type="ECO:0000313" key="4">
    <source>
        <dbReference type="EMBL" id="KAI6785924.1"/>
    </source>
</evidence>
<reference evidence="4" key="2">
    <citation type="submission" date="2022-07" db="EMBL/GenBank/DDBJ databases">
        <authorList>
            <person name="Goncalves M.F.M."/>
            <person name="Hilario S."/>
            <person name="Van De Peer Y."/>
            <person name="Esteves A.C."/>
            <person name="Alves A."/>
        </authorList>
    </citation>
    <scope>NUCLEOTIDE SEQUENCE</scope>
    <source>
        <strain evidence="4">MUM 19.33</strain>
    </source>
</reference>
<dbReference type="Proteomes" id="UP001055219">
    <property type="component" value="Unassembled WGS sequence"/>
</dbReference>
<dbReference type="SUPFAM" id="SSF52540">
    <property type="entry name" value="P-loop containing nucleoside triphosphate hydrolases"/>
    <property type="match status" value="1"/>
</dbReference>
<dbReference type="Gene3D" id="3.40.50.1580">
    <property type="entry name" value="Nucleoside phosphorylase domain"/>
    <property type="match status" value="1"/>
</dbReference>
<keyword evidence="2" id="KW-0040">ANK repeat</keyword>
<dbReference type="OrthoDB" id="194358at2759"/>
<gene>
    <name evidence="4" type="ORF">J7T54_006263</name>
</gene>
<feature type="repeat" description="ANK" evidence="2">
    <location>
        <begin position="1028"/>
        <end position="1060"/>
    </location>
</feature>
<proteinExistence type="predicted"/>
<dbReference type="Gene3D" id="1.25.40.20">
    <property type="entry name" value="Ankyrin repeat-containing domain"/>
    <property type="match status" value="2"/>
</dbReference>
<feature type="domain" description="NACHT" evidence="3">
    <location>
        <begin position="403"/>
        <end position="543"/>
    </location>
</feature>
<reference evidence="4" key="1">
    <citation type="journal article" date="2021" name="J Fungi (Basel)">
        <title>Genomic and Metabolomic Analyses of the Marine Fungus Emericellopsis cladophorae: Insights into Saltwater Adaptability Mechanisms and Its Biosynthetic Potential.</title>
        <authorList>
            <person name="Goncalves M.F.M."/>
            <person name="Hilario S."/>
            <person name="Van de Peer Y."/>
            <person name="Esteves A.C."/>
            <person name="Alves A."/>
        </authorList>
    </citation>
    <scope>NUCLEOTIDE SEQUENCE</scope>
    <source>
        <strain evidence="4">MUM 19.33</strain>
    </source>
</reference>
<keyword evidence="1" id="KW-0677">Repeat</keyword>
<dbReference type="PANTHER" id="PTHR46082">
    <property type="entry name" value="ATP/GTP-BINDING PROTEIN-RELATED"/>
    <property type="match status" value="1"/>
</dbReference>
<dbReference type="Pfam" id="PF24883">
    <property type="entry name" value="NPHP3_N"/>
    <property type="match status" value="1"/>
</dbReference>
<dbReference type="AlphaFoldDB" id="A0A9P9YAD6"/>
<dbReference type="Gene3D" id="3.40.50.300">
    <property type="entry name" value="P-loop containing nucleotide triphosphate hydrolases"/>
    <property type="match status" value="1"/>
</dbReference>
<dbReference type="InterPro" id="IPR035994">
    <property type="entry name" value="Nucleoside_phosphorylase_sf"/>
</dbReference>
<dbReference type="Pfam" id="PF01048">
    <property type="entry name" value="PNP_UDP_1"/>
    <property type="match status" value="1"/>
</dbReference>
<dbReference type="InterPro" id="IPR027417">
    <property type="entry name" value="P-loop_NTPase"/>
</dbReference>
<feature type="repeat" description="ANK" evidence="2">
    <location>
        <begin position="995"/>
        <end position="1027"/>
    </location>
</feature>
<dbReference type="PANTHER" id="PTHR46082:SF11">
    <property type="entry name" value="AAA+ ATPASE DOMAIN-CONTAINING PROTEIN-RELATED"/>
    <property type="match status" value="1"/>
</dbReference>
<accession>A0A9P9YAD6</accession>
<feature type="repeat" description="ANK" evidence="2">
    <location>
        <begin position="1061"/>
        <end position="1093"/>
    </location>
</feature>
<dbReference type="InterPro" id="IPR036770">
    <property type="entry name" value="Ankyrin_rpt-contain_sf"/>
</dbReference>
<dbReference type="PROSITE" id="PS50297">
    <property type="entry name" value="ANK_REP_REGION"/>
    <property type="match status" value="8"/>
</dbReference>
<dbReference type="Pfam" id="PF00023">
    <property type="entry name" value="Ank"/>
    <property type="match status" value="1"/>
</dbReference>
<dbReference type="PROSITE" id="PS50837">
    <property type="entry name" value="NACHT"/>
    <property type="match status" value="1"/>
</dbReference>
<feature type="repeat" description="ANK" evidence="2">
    <location>
        <begin position="898"/>
        <end position="927"/>
    </location>
</feature>
<evidence type="ECO:0000256" key="2">
    <source>
        <dbReference type="PROSITE-ProRule" id="PRU00023"/>
    </source>
</evidence>
<dbReference type="GeneID" id="75832741"/>
<dbReference type="Pfam" id="PF12796">
    <property type="entry name" value="Ank_2"/>
    <property type="match status" value="3"/>
</dbReference>
<dbReference type="SMART" id="SM00248">
    <property type="entry name" value="ANK"/>
    <property type="match status" value="11"/>
</dbReference>
<dbReference type="SUPFAM" id="SSF48403">
    <property type="entry name" value="Ankyrin repeat"/>
    <property type="match status" value="1"/>
</dbReference>
<dbReference type="GO" id="GO:0003824">
    <property type="term" value="F:catalytic activity"/>
    <property type="evidence" value="ECO:0007669"/>
    <property type="project" value="InterPro"/>
</dbReference>
<dbReference type="InterPro" id="IPR056884">
    <property type="entry name" value="NPHP3-like_N"/>
</dbReference>
<name>A0A9P9YAD6_9HYPO</name>
<evidence type="ECO:0000313" key="5">
    <source>
        <dbReference type="Proteomes" id="UP001055219"/>
    </source>
</evidence>
<dbReference type="PROSITE" id="PS50088">
    <property type="entry name" value="ANK_REPEAT"/>
    <property type="match status" value="8"/>
</dbReference>
<feature type="repeat" description="ANK" evidence="2">
    <location>
        <begin position="929"/>
        <end position="961"/>
    </location>
</feature>
<dbReference type="RefSeq" id="XP_051366780.1">
    <property type="nucleotide sequence ID" value="XM_051505590.1"/>
</dbReference>
<evidence type="ECO:0000259" key="3">
    <source>
        <dbReference type="PROSITE" id="PS50837"/>
    </source>
</evidence>
<dbReference type="InterPro" id="IPR007111">
    <property type="entry name" value="NACHT_NTPase"/>
</dbReference>
<dbReference type="GO" id="GO:0009116">
    <property type="term" value="P:nucleoside metabolic process"/>
    <property type="evidence" value="ECO:0007669"/>
    <property type="project" value="InterPro"/>
</dbReference>
<feature type="repeat" description="ANK" evidence="2">
    <location>
        <begin position="867"/>
        <end position="894"/>
    </location>
</feature>
<dbReference type="InterPro" id="IPR000845">
    <property type="entry name" value="Nucleoside_phosphorylase_d"/>
</dbReference>
<organism evidence="4 5">
    <name type="scientific">Emericellopsis cladophorae</name>
    <dbReference type="NCBI Taxonomy" id="2686198"/>
    <lineage>
        <taxon>Eukaryota</taxon>
        <taxon>Fungi</taxon>
        <taxon>Dikarya</taxon>
        <taxon>Ascomycota</taxon>
        <taxon>Pezizomycotina</taxon>
        <taxon>Sordariomycetes</taxon>
        <taxon>Hypocreomycetidae</taxon>
        <taxon>Hypocreales</taxon>
        <taxon>Bionectriaceae</taxon>
        <taxon>Emericellopsis</taxon>
    </lineage>
</organism>
<feature type="repeat" description="ANK" evidence="2">
    <location>
        <begin position="1097"/>
        <end position="1126"/>
    </location>
</feature>
<comment type="caution">
    <text evidence="4">The sequence shown here is derived from an EMBL/GenBank/DDBJ whole genome shotgun (WGS) entry which is preliminary data.</text>
</comment>